<dbReference type="FunFam" id="2.30.29.30:FF:000002">
    <property type="entry name" value="Band 4.1-like protein 5 isoform 1"/>
    <property type="match status" value="1"/>
</dbReference>
<dbReference type="GO" id="GO:0008092">
    <property type="term" value="F:cytoskeletal protein binding"/>
    <property type="evidence" value="ECO:0007669"/>
    <property type="project" value="InterPro"/>
</dbReference>
<dbReference type="PROSITE" id="PS50057">
    <property type="entry name" value="FERM_3"/>
    <property type="match status" value="1"/>
</dbReference>
<dbReference type="FunFam" id="1.20.80.10:FF:000006">
    <property type="entry name" value="FERM domain-containing protein 5 isoform X1"/>
    <property type="match status" value="1"/>
</dbReference>
<dbReference type="GO" id="GO:0031032">
    <property type="term" value="P:actomyosin structure organization"/>
    <property type="evidence" value="ECO:0007669"/>
    <property type="project" value="TreeGrafter"/>
</dbReference>
<protein>
    <submittedName>
        <fullName evidence="2">Tyrosine- phosphatase non-receptor type 4</fullName>
    </submittedName>
</protein>
<keyword evidence="3" id="KW-1185">Reference proteome</keyword>
<dbReference type="InterPro" id="IPR000299">
    <property type="entry name" value="FERM_domain"/>
</dbReference>
<evidence type="ECO:0000313" key="2">
    <source>
        <dbReference type="EMBL" id="CAB4005675.1"/>
    </source>
</evidence>
<dbReference type="PRINTS" id="PR00661">
    <property type="entry name" value="ERMFAMILY"/>
</dbReference>
<dbReference type="PROSITE" id="PS00661">
    <property type="entry name" value="FERM_2"/>
    <property type="match status" value="1"/>
</dbReference>
<dbReference type="InterPro" id="IPR014352">
    <property type="entry name" value="FERM/acyl-CoA-bd_prot_sf"/>
</dbReference>
<name>A0A7D9IH47_PARCT</name>
<evidence type="ECO:0000313" key="3">
    <source>
        <dbReference type="Proteomes" id="UP001152795"/>
    </source>
</evidence>
<dbReference type="OrthoDB" id="5948105at2759"/>
<dbReference type="Pfam" id="PF09380">
    <property type="entry name" value="FERM_C"/>
    <property type="match status" value="1"/>
</dbReference>
<dbReference type="InterPro" id="IPR014847">
    <property type="entry name" value="FA"/>
</dbReference>
<dbReference type="Gene3D" id="1.20.80.10">
    <property type="match status" value="1"/>
</dbReference>
<dbReference type="PROSITE" id="PS00660">
    <property type="entry name" value="FERM_1"/>
    <property type="match status" value="1"/>
</dbReference>
<dbReference type="SUPFAM" id="SSF50729">
    <property type="entry name" value="PH domain-like"/>
    <property type="match status" value="1"/>
</dbReference>
<dbReference type="InterPro" id="IPR019749">
    <property type="entry name" value="Band_41_domain"/>
</dbReference>
<dbReference type="AlphaFoldDB" id="A0A7D9IH47"/>
<sequence>MAAKVSTPRHETNGGNSRIGHSLLHKLAPTKFVRCIVEMLDDSHTEVDIESRSSGGVLFKKIINELNLAEPDYFGLQFCRGSSSKPEWLEHDKVIKRQLKGLVQPYKFCFAVRFFPTEPSRVAEDLTRYHMFLNIKKDLKNGRLSCPKETAAELSSLIVQSEAGDYPNNQPDQYISDYQLVPNQTPEFEERVFHYHKENVGLSPAQAELKFLEIAKRLELYGSEVQKAKDAEGYDIEVIVCSEGIKIYRDNKRLNIFAWSRIEKVLFNRKHFYVQLLPDVDRDPESKTIVGFILPSIKSCKALWKSAVAHHTFYRKDYRDRFRERPKLIRFGSTYKYRGRTQFQAVEATRRSFRKETSFQRTSSSRHSERSSGKFGESSLSGSTRLHCDTDSDVTSMSTTRG</sequence>
<dbReference type="CDD" id="cd14473">
    <property type="entry name" value="FERM_B-lobe"/>
    <property type="match status" value="1"/>
</dbReference>
<accession>A0A7D9IH47</accession>
<comment type="caution">
    <text evidence="2">The sequence shown here is derived from an EMBL/GenBank/DDBJ whole genome shotgun (WGS) entry which is preliminary data.</text>
</comment>
<dbReference type="InterPro" id="IPR000798">
    <property type="entry name" value="Ez/rad/moesin-like"/>
</dbReference>
<feature type="compositionally biased region" description="Low complexity" evidence="1">
    <location>
        <begin position="393"/>
        <end position="402"/>
    </location>
</feature>
<dbReference type="InterPro" id="IPR019748">
    <property type="entry name" value="FERM_central"/>
</dbReference>
<dbReference type="InterPro" id="IPR029071">
    <property type="entry name" value="Ubiquitin-like_domsf"/>
</dbReference>
<dbReference type="SUPFAM" id="SSF47031">
    <property type="entry name" value="Second domain of FERM"/>
    <property type="match status" value="1"/>
</dbReference>
<dbReference type="InterPro" id="IPR035963">
    <property type="entry name" value="FERM_2"/>
</dbReference>
<dbReference type="PANTHER" id="PTHR23280:SF21">
    <property type="entry name" value="PROTEIN 4.1 HOMOLOG"/>
    <property type="match status" value="1"/>
</dbReference>
<dbReference type="Pfam" id="PF08736">
    <property type="entry name" value="FA"/>
    <property type="match status" value="1"/>
</dbReference>
<dbReference type="EMBL" id="CACRXK020005271">
    <property type="protein sequence ID" value="CAB4005675.1"/>
    <property type="molecule type" value="Genomic_DNA"/>
</dbReference>
<dbReference type="SUPFAM" id="SSF54236">
    <property type="entry name" value="Ubiquitin-like"/>
    <property type="match status" value="1"/>
</dbReference>
<dbReference type="Proteomes" id="UP001152795">
    <property type="component" value="Unassembled WGS sequence"/>
</dbReference>
<dbReference type="SMART" id="SM00295">
    <property type="entry name" value="B41"/>
    <property type="match status" value="1"/>
</dbReference>
<dbReference type="PANTHER" id="PTHR23280">
    <property type="entry name" value="4.1 G PROTEIN"/>
    <property type="match status" value="1"/>
</dbReference>
<dbReference type="GO" id="GO:0005856">
    <property type="term" value="C:cytoskeleton"/>
    <property type="evidence" value="ECO:0007669"/>
    <property type="project" value="TreeGrafter"/>
</dbReference>
<dbReference type="Gene3D" id="2.30.29.30">
    <property type="entry name" value="Pleckstrin-homology domain (PH domain)/Phosphotyrosine-binding domain (PTB)"/>
    <property type="match status" value="1"/>
</dbReference>
<reference evidence="2" key="1">
    <citation type="submission" date="2020-04" db="EMBL/GenBank/DDBJ databases">
        <authorList>
            <person name="Alioto T."/>
            <person name="Alioto T."/>
            <person name="Gomez Garrido J."/>
        </authorList>
    </citation>
    <scope>NUCLEOTIDE SEQUENCE</scope>
    <source>
        <strain evidence="2">A484AB</strain>
    </source>
</reference>
<dbReference type="Gene3D" id="3.10.20.90">
    <property type="entry name" value="Phosphatidylinositol 3-kinase Catalytic Subunit, Chain A, domain 1"/>
    <property type="match status" value="1"/>
</dbReference>
<proteinExistence type="predicted"/>
<dbReference type="SMART" id="SM01196">
    <property type="entry name" value="FERM_C"/>
    <property type="match status" value="1"/>
</dbReference>
<dbReference type="Pfam" id="PF09379">
    <property type="entry name" value="FERM_N"/>
    <property type="match status" value="1"/>
</dbReference>
<feature type="non-terminal residue" evidence="2">
    <location>
        <position position="402"/>
    </location>
</feature>
<dbReference type="PRINTS" id="PR00935">
    <property type="entry name" value="BAND41"/>
</dbReference>
<dbReference type="Pfam" id="PF00373">
    <property type="entry name" value="FERM_M"/>
    <property type="match status" value="1"/>
</dbReference>
<organism evidence="2 3">
    <name type="scientific">Paramuricea clavata</name>
    <name type="common">Red gorgonian</name>
    <name type="synonym">Violescent sea-whip</name>
    <dbReference type="NCBI Taxonomy" id="317549"/>
    <lineage>
        <taxon>Eukaryota</taxon>
        <taxon>Metazoa</taxon>
        <taxon>Cnidaria</taxon>
        <taxon>Anthozoa</taxon>
        <taxon>Octocorallia</taxon>
        <taxon>Malacalcyonacea</taxon>
        <taxon>Plexauridae</taxon>
        <taxon>Paramuricea</taxon>
    </lineage>
</organism>
<feature type="region of interest" description="Disordered" evidence="1">
    <location>
        <begin position="1"/>
        <end position="20"/>
    </location>
</feature>
<evidence type="ECO:0000256" key="1">
    <source>
        <dbReference type="SAM" id="MobiDB-lite"/>
    </source>
</evidence>
<dbReference type="InterPro" id="IPR018979">
    <property type="entry name" value="FERM_N"/>
</dbReference>
<dbReference type="SMART" id="SM01195">
    <property type="entry name" value="FA"/>
    <property type="match status" value="1"/>
</dbReference>
<feature type="region of interest" description="Disordered" evidence="1">
    <location>
        <begin position="354"/>
        <end position="402"/>
    </location>
</feature>
<gene>
    <name evidence="2" type="ORF">PACLA_8A071887</name>
</gene>
<dbReference type="InterPro" id="IPR019747">
    <property type="entry name" value="FERM_CS"/>
</dbReference>
<dbReference type="InterPro" id="IPR018980">
    <property type="entry name" value="FERM_PH-like_C"/>
</dbReference>
<dbReference type="InterPro" id="IPR011993">
    <property type="entry name" value="PH-like_dom_sf"/>
</dbReference>